<dbReference type="EMBL" id="JAULJQ010000004">
    <property type="protein sequence ID" value="MDO2409301.1"/>
    <property type="molecule type" value="Genomic_DNA"/>
</dbReference>
<dbReference type="InterPro" id="IPR002781">
    <property type="entry name" value="TM_pro_TauE-like"/>
</dbReference>
<name>A0ABT8TAL0_9BACT</name>
<keyword evidence="5 8" id="KW-0812">Transmembrane</keyword>
<accession>A0ABT8TAL0</accession>
<gene>
    <name evidence="9" type="ORF">Q2362_04200</name>
</gene>
<feature type="transmembrane region" description="Helical" evidence="8">
    <location>
        <begin position="189"/>
        <end position="215"/>
    </location>
</feature>
<organism evidence="9 10">
    <name type="scientific">Campylobacter magnus</name>
    <dbReference type="NCBI Taxonomy" id="3026462"/>
    <lineage>
        <taxon>Bacteria</taxon>
        <taxon>Pseudomonadati</taxon>
        <taxon>Campylobacterota</taxon>
        <taxon>Epsilonproteobacteria</taxon>
        <taxon>Campylobacterales</taxon>
        <taxon>Campylobacteraceae</taxon>
        <taxon>Campylobacter</taxon>
    </lineage>
</organism>
<evidence type="ECO:0000256" key="6">
    <source>
        <dbReference type="ARBA" id="ARBA00022989"/>
    </source>
</evidence>
<evidence type="ECO:0000256" key="8">
    <source>
        <dbReference type="RuleBase" id="RU363041"/>
    </source>
</evidence>
<evidence type="ECO:0000256" key="7">
    <source>
        <dbReference type="ARBA" id="ARBA00023136"/>
    </source>
</evidence>
<sequence>MEDLSLWIYIAMFGVAFVAGFVDAIAGGGGLITIPMLMAVGLPPHVALATNKFQALWGTAMASWHFARSGLLDFRSVFIPSLWVFVCSGLGSLAVLSISPEYLRAVIPFLLIAIFLYVLFSRGVGQSDRDAKLKPFIFYFIFGAAIGFYDGFLGPGTGSFWTFALVAILGLEMKKAVAQTKVLNLASNVFSFIVFAFSGNILWLLGITMAIAQIIGARLGAAMVVKKEVHFVKKVFLIAVFASICKLIYDLVK</sequence>
<evidence type="ECO:0000256" key="1">
    <source>
        <dbReference type="ARBA" id="ARBA00004651"/>
    </source>
</evidence>
<dbReference type="Pfam" id="PF01925">
    <property type="entry name" value="TauE"/>
    <property type="match status" value="1"/>
</dbReference>
<feature type="transmembrane region" description="Helical" evidence="8">
    <location>
        <begin position="77"/>
        <end position="99"/>
    </location>
</feature>
<feature type="transmembrane region" description="Helical" evidence="8">
    <location>
        <begin position="235"/>
        <end position="252"/>
    </location>
</feature>
<feature type="transmembrane region" description="Helical" evidence="8">
    <location>
        <begin position="136"/>
        <end position="154"/>
    </location>
</feature>
<comment type="subcellular location">
    <subcellularLocation>
        <location evidence="1 8">Cell membrane</location>
        <topology evidence="1 8">Multi-pass membrane protein</topology>
    </subcellularLocation>
</comment>
<keyword evidence="10" id="KW-1185">Reference proteome</keyword>
<evidence type="ECO:0000313" key="10">
    <source>
        <dbReference type="Proteomes" id="UP001171111"/>
    </source>
</evidence>
<keyword evidence="6 8" id="KW-1133">Transmembrane helix</keyword>
<dbReference type="PANTHER" id="PTHR30269:SF0">
    <property type="entry name" value="MEMBRANE TRANSPORTER PROTEIN YFCA-RELATED"/>
    <property type="match status" value="1"/>
</dbReference>
<reference evidence="9 10" key="1">
    <citation type="submission" date="2023-06" db="EMBL/GenBank/DDBJ databases">
        <title>Campylobacter magnum sp. nov., isolated from cecal contents of domestic pigs (Sus scrofa domesticus).</title>
        <authorList>
            <person name="Papic B."/>
            <person name="Gruntar I."/>
        </authorList>
    </citation>
    <scope>NUCLEOTIDE SEQUENCE [LARGE SCALE GENOMIC DNA]</scope>
    <source>
        <strain evidence="10">34484-21</strain>
    </source>
</reference>
<dbReference type="RefSeq" id="WP_302244169.1">
    <property type="nucleotide sequence ID" value="NZ_JAULJQ010000004.1"/>
</dbReference>
<evidence type="ECO:0000256" key="4">
    <source>
        <dbReference type="ARBA" id="ARBA00022475"/>
    </source>
</evidence>
<evidence type="ECO:0000256" key="2">
    <source>
        <dbReference type="ARBA" id="ARBA00009142"/>
    </source>
</evidence>
<feature type="transmembrane region" description="Helical" evidence="8">
    <location>
        <begin position="6"/>
        <end position="32"/>
    </location>
</feature>
<evidence type="ECO:0000313" key="9">
    <source>
        <dbReference type="EMBL" id="MDO2409301.1"/>
    </source>
</evidence>
<dbReference type="PANTHER" id="PTHR30269">
    <property type="entry name" value="TRANSMEMBRANE PROTEIN YFCA"/>
    <property type="match status" value="1"/>
</dbReference>
<feature type="transmembrane region" description="Helical" evidence="8">
    <location>
        <begin position="105"/>
        <end position="124"/>
    </location>
</feature>
<keyword evidence="7 8" id="KW-0472">Membrane</keyword>
<evidence type="ECO:0000256" key="5">
    <source>
        <dbReference type="ARBA" id="ARBA00022692"/>
    </source>
</evidence>
<keyword evidence="4 8" id="KW-1003">Cell membrane</keyword>
<comment type="similarity">
    <text evidence="2 8">Belongs to the 4-toluene sulfonate uptake permease (TSUP) (TC 2.A.102) family.</text>
</comment>
<dbReference type="InterPro" id="IPR052017">
    <property type="entry name" value="TSUP"/>
</dbReference>
<dbReference type="Proteomes" id="UP001171111">
    <property type="component" value="Unassembled WGS sequence"/>
</dbReference>
<evidence type="ECO:0000256" key="3">
    <source>
        <dbReference type="ARBA" id="ARBA00022448"/>
    </source>
</evidence>
<comment type="caution">
    <text evidence="9">The sequence shown here is derived from an EMBL/GenBank/DDBJ whole genome shotgun (WGS) entry which is preliminary data.</text>
</comment>
<proteinExistence type="inferred from homology"/>
<keyword evidence="3" id="KW-0813">Transport</keyword>
<protein>
    <recommendedName>
        <fullName evidence="8">Probable membrane transporter protein</fullName>
    </recommendedName>
</protein>